<dbReference type="Gene3D" id="3.40.720.10">
    <property type="entry name" value="Alkaline Phosphatase, subunit A"/>
    <property type="match status" value="1"/>
</dbReference>
<dbReference type="InterPro" id="IPR017850">
    <property type="entry name" value="Alkaline_phosphatase_core_sf"/>
</dbReference>
<feature type="compositionally biased region" description="Basic and acidic residues" evidence="1">
    <location>
        <begin position="128"/>
        <end position="143"/>
    </location>
</feature>
<accession>A0A383B2J4</accession>
<feature type="region of interest" description="Disordered" evidence="1">
    <location>
        <begin position="128"/>
        <end position="151"/>
    </location>
</feature>
<dbReference type="Pfam" id="PF00884">
    <property type="entry name" value="Sulfatase"/>
    <property type="match status" value="1"/>
</dbReference>
<protein>
    <recommendedName>
        <fullName evidence="2">Sulfatase N-terminal domain-containing protein</fullName>
    </recommendedName>
</protein>
<name>A0A383B2J4_9ZZZZ</name>
<feature type="non-terminal residue" evidence="3">
    <location>
        <position position="248"/>
    </location>
</feature>
<evidence type="ECO:0000256" key="1">
    <source>
        <dbReference type="SAM" id="MobiDB-lite"/>
    </source>
</evidence>
<sequence>TPEIRSDILDYYAEIEWFDSHLARALKQLEEIGELDNTLVIVTSDNGMAFPRAKANCFEFGVHVPLAIMWPGRAKGGREVTDPVGFVDLTATILEAGGVTHPALGQAALAPVGRSLVSLLESGKSGRVEPQRTHVFSGRERHSSSRHNNMTYPQRCLRSDRHIYIRNFKPDRWPAGDPQKFVSPGKLGPMHGGYHDIDACPSLTFLIENRAQPGIARYFHWSVDKRSGEELYDITSDPACLNNLALDP</sequence>
<dbReference type="SUPFAM" id="SSF53649">
    <property type="entry name" value="Alkaline phosphatase-like"/>
    <property type="match status" value="1"/>
</dbReference>
<evidence type="ECO:0000313" key="3">
    <source>
        <dbReference type="EMBL" id="SVE14063.1"/>
    </source>
</evidence>
<organism evidence="3">
    <name type="scientific">marine metagenome</name>
    <dbReference type="NCBI Taxonomy" id="408172"/>
    <lineage>
        <taxon>unclassified sequences</taxon>
        <taxon>metagenomes</taxon>
        <taxon>ecological metagenomes</taxon>
    </lineage>
</organism>
<feature type="domain" description="Sulfatase N-terminal" evidence="2">
    <location>
        <begin position="9"/>
        <end position="99"/>
    </location>
</feature>
<proteinExistence type="predicted"/>
<reference evidence="3" key="1">
    <citation type="submission" date="2018-05" db="EMBL/GenBank/DDBJ databases">
        <authorList>
            <person name="Lanie J.A."/>
            <person name="Ng W.-L."/>
            <person name="Kazmierczak K.M."/>
            <person name="Andrzejewski T.M."/>
            <person name="Davidsen T.M."/>
            <person name="Wayne K.J."/>
            <person name="Tettelin H."/>
            <person name="Glass J.I."/>
            <person name="Rusch D."/>
            <person name="Podicherti R."/>
            <person name="Tsui H.-C.T."/>
            <person name="Winkler M.E."/>
        </authorList>
    </citation>
    <scope>NUCLEOTIDE SEQUENCE</scope>
</reference>
<feature type="non-terminal residue" evidence="3">
    <location>
        <position position="1"/>
    </location>
</feature>
<dbReference type="PANTHER" id="PTHR43108">
    <property type="entry name" value="N-ACETYLGLUCOSAMINE-6-SULFATASE FAMILY MEMBER"/>
    <property type="match status" value="1"/>
</dbReference>
<dbReference type="PANTHER" id="PTHR43108:SF6">
    <property type="entry name" value="N-SULPHOGLUCOSAMINE SULPHOHYDROLASE"/>
    <property type="match status" value="1"/>
</dbReference>
<gene>
    <name evidence="3" type="ORF">METZ01_LOCUS466917</name>
</gene>
<evidence type="ECO:0000259" key="2">
    <source>
        <dbReference type="Pfam" id="PF00884"/>
    </source>
</evidence>
<dbReference type="InterPro" id="IPR000917">
    <property type="entry name" value="Sulfatase_N"/>
</dbReference>
<dbReference type="AlphaFoldDB" id="A0A383B2J4"/>
<dbReference type="EMBL" id="UINC01196865">
    <property type="protein sequence ID" value="SVE14063.1"/>
    <property type="molecule type" value="Genomic_DNA"/>
</dbReference>